<organism evidence="2 3">
    <name type="scientific">Saxophila tyrrhenica</name>
    <dbReference type="NCBI Taxonomy" id="1690608"/>
    <lineage>
        <taxon>Eukaryota</taxon>
        <taxon>Fungi</taxon>
        <taxon>Dikarya</taxon>
        <taxon>Ascomycota</taxon>
        <taxon>Pezizomycotina</taxon>
        <taxon>Dothideomycetes</taxon>
        <taxon>Dothideomycetidae</taxon>
        <taxon>Mycosphaerellales</taxon>
        <taxon>Extremaceae</taxon>
        <taxon>Saxophila</taxon>
    </lineage>
</organism>
<evidence type="ECO:0000313" key="3">
    <source>
        <dbReference type="Proteomes" id="UP001337655"/>
    </source>
</evidence>
<keyword evidence="3" id="KW-1185">Reference proteome</keyword>
<feature type="compositionally biased region" description="Polar residues" evidence="1">
    <location>
        <begin position="579"/>
        <end position="594"/>
    </location>
</feature>
<dbReference type="RefSeq" id="XP_064654479.1">
    <property type="nucleotide sequence ID" value="XM_064807465.1"/>
</dbReference>
<proteinExistence type="predicted"/>
<feature type="compositionally biased region" description="Basic and acidic residues" evidence="1">
    <location>
        <begin position="757"/>
        <end position="768"/>
    </location>
</feature>
<gene>
    <name evidence="2" type="ORF">LTR77_010242</name>
</gene>
<dbReference type="Proteomes" id="UP001337655">
    <property type="component" value="Unassembled WGS sequence"/>
</dbReference>
<reference evidence="2 3" key="1">
    <citation type="submission" date="2023-08" db="EMBL/GenBank/DDBJ databases">
        <title>Black Yeasts Isolated from many extreme environments.</title>
        <authorList>
            <person name="Coleine C."/>
            <person name="Stajich J.E."/>
            <person name="Selbmann L."/>
        </authorList>
    </citation>
    <scope>NUCLEOTIDE SEQUENCE [LARGE SCALE GENOMIC DNA]</scope>
    <source>
        <strain evidence="2 3">CCFEE 5935</strain>
    </source>
</reference>
<dbReference type="GeneID" id="89931571"/>
<feature type="region of interest" description="Disordered" evidence="1">
    <location>
        <begin position="545"/>
        <end position="683"/>
    </location>
</feature>
<feature type="compositionally biased region" description="Polar residues" evidence="1">
    <location>
        <begin position="441"/>
        <end position="454"/>
    </location>
</feature>
<feature type="compositionally biased region" description="Low complexity" evidence="1">
    <location>
        <begin position="626"/>
        <end position="635"/>
    </location>
</feature>
<comment type="caution">
    <text evidence="2">The sequence shown here is derived from an EMBL/GenBank/DDBJ whole genome shotgun (WGS) entry which is preliminary data.</text>
</comment>
<feature type="compositionally biased region" description="Basic and acidic residues" evidence="1">
    <location>
        <begin position="664"/>
        <end position="683"/>
    </location>
</feature>
<feature type="compositionally biased region" description="Acidic residues" evidence="1">
    <location>
        <begin position="769"/>
        <end position="781"/>
    </location>
</feature>
<evidence type="ECO:0000313" key="2">
    <source>
        <dbReference type="EMBL" id="KAK5164151.1"/>
    </source>
</evidence>
<dbReference type="EMBL" id="JAVRRT010000021">
    <property type="protein sequence ID" value="KAK5164151.1"/>
    <property type="molecule type" value="Genomic_DNA"/>
</dbReference>
<name>A0AAV9NWJ1_9PEZI</name>
<feature type="compositionally biased region" description="Low complexity" evidence="1">
    <location>
        <begin position="392"/>
        <end position="405"/>
    </location>
</feature>
<dbReference type="AlphaFoldDB" id="A0AAV9NWJ1"/>
<accession>A0AAV9NWJ1</accession>
<feature type="region of interest" description="Disordered" evidence="1">
    <location>
        <begin position="695"/>
        <end position="725"/>
    </location>
</feature>
<protein>
    <submittedName>
        <fullName evidence="2">Uncharacterized protein</fullName>
    </submittedName>
</protein>
<sequence length="781" mass="85206">MKCAKPNTDQNCTLVVCANGVPCPEYILPTESHFAKHPMDTLECFVPVSLGDVITLKGEFNGTVLHTCFDLLADGSFVLDKRIEGSTEGELKCYQPRTLNYGKVFHVPVAQDATVVEGDIVVKPLIKGGHQLHNMLQSMKSDGYKVGVGSLTVVVSLNQKVEENFVMKYDDMTCGSWFERTGDIISNGGIEPDYELAVRTTNGNVALDKQAKHRRHFQQTRFGKEPWATFIFYYRSKHIIKAAGAIPRPDRWQKLVTKEGEEFVHVDPTPSKRLGGSAQGVKQGVRGLHSGEEADAGESSEWVNIDDFSPGSASRPANRRPAKQPELVPAPERSPGEESDGLFVGQDTSLPLRPSPSFEDLPHGHDNDYSGGYQLDEQENDLFGPEPFQQMATPTTAASPALSSPRSGVSTGVNSAAGKASYSATPGPYTLLQPRKPFHATSPTVKPPTASSPAEKSPFNGLNLGNSILGAKSKAKLTSPSPRYEISYEEIRSLASPGGSIPLEKLAQYCDDHAIPQNVGLMTAQEICFKSGPDFVLMQAADGSSWRGSPIGQQHGAGKGREGSPLFVGQEGDGAACETEQQPAQQKTGDQTTMAPPPLLPRKGPKHATTPFAALPKATSSARETAPPMAAPAAPSHSPDLSLKRSAATMASSARSENSPAKKPKTDTESHEERMARMKAELDEKKAKIAAEQERLEKAKEARKAEKAARKKAKLEAEERAKREEVERLRKMAEEAERLAREKREREAYEELVRQNREAEEELRRMEEEMVVDEEDSDDNE</sequence>
<feature type="region of interest" description="Disordered" evidence="1">
    <location>
        <begin position="289"/>
        <end position="461"/>
    </location>
</feature>
<feature type="compositionally biased region" description="Low complexity" evidence="1">
    <location>
        <begin position="645"/>
        <end position="656"/>
    </location>
</feature>
<feature type="region of interest" description="Disordered" evidence="1">
    <location>
        <begin position="757"/>
        <end position="781"/>
    </location>
</feature>
<evidence type="ECO:0000256" key="1">
    <source>
        <dbReference type="SAM" id="MobiDB-lite"/>
    </source>
</evidence>